<dbReference type="InterPro" id="IPR018389">
    <property type="entry name" value="DctP_fam"/>
</dbReference>
<protein>
    <submittedName>
        <fullName evidence="2">C4-dicarboxylate ABC transporter substrate-binding protein</fullName>
    </submittedName>
</protein>
<gene>
    <name evidence="2" type="ORF">SMB34_06775</name>
</gene>
<comment type="caution">
    <text evidence="2">The sequence shown here is derived from an EMBL/GenBank/DDBJ whole genome shotgun (WGS) entry which is preliminary data.</text>
</comment>
<organism evidence="2 3">
    <name type="scientific">Thalassospira permensis NBRC 106175</name>
    <dbReference type="NCBI Taxonomy" id="1353532"/>
    <lineage>
        <taxon>Bacteria</taxon>
        <taxon>Pseudomonadati</taxon>
        <taxon>Pseudomonadota</taxon>
        <taxon>Alphaproteobacteria</taxon>
        <taxon>Rhodospirillales</taxon>
        <taxon>Thalassospiraceae</taxon>
        <taxon>Thalassospira</taxon>
    </lineage>
</organism>
<dbReference type="NCBIfam" id="NF037995">
    <property type="entry name" value="TRAP_S1"/>
    <property type="match status" value="1"/>
</dbReference>
<dbReference type="EMBL" id="AUNC01000034">
    <property type="protein sequence ID" value="KEO53753.1"/>
    <property type="molecule type" value="Genomic_DNA"/>
</dbReference>
<dbReference type="CDD" id="cd13665">
    <property type="entry name" value="PBP2_TRAP_Dctp3_4"/>
    <property type="match status" value="1"/>
</dbReference>
<evidence type="ECO:0000256" key="1">
    <source>
        <dbReference type="ARBA" id="ARBA00022729"/>
    </source>
</evidence>
<dbReference type="Proteomes" id="UP000027463">
    <property type="component" value="Unassembled WGS sequence"/>
</dbReference>
<dbReference type="PANTHER" id="PTHR33376">
    <property type="match status" value="1"/>
</dbReference>
<proteinExistence type="predicted"/>
<reference evidence="2 3" key="1">
    <citation type="submission" date="2013-07" db="EMBL/GenBank/DDBJ databases">
        <title>Thalassospira permensis NBRC 106175 Genome Sequencing.</title>
        <authorList>
            <person name="Lai Q."/>
            <person name="Shao Z."/>
        </authorList>
    </citation>
    <scope>NUCLEOTIDE SEQUENCE [LARGE SCALE GENOMIC DNA]</scope>
    <source>
        <strain evidence="2 3">NBRC 106175</strain>
    </source>
</reference>
<keyword evidence="1" id="KW-0732">Signal</keyword>
<sequence length="358" mass="38877">MAFGNATGRSKEERMKHITKLLTGAAVATMVSFGAHAQEVTLTIQHFLGPKAPAQAQMIEPWAKKIEEESNGRIKFEIFPSMSLGGNPPELYRQVRDGVADIVWTLPGYTPGVFPHTEVFELPGVHLGDARATNLAIWDLMEDMAPDLKDIHPLAVHVHAGQAIHLTQKEVRTVADVKGLKLRTPTRTGSWVIESWGAEPVGMPVPALPQAMSLGVVDGGLVPFEVVPPLKLAELVSYSVEGQGVNSRFGTSVFLFAMNKDRYESLPDDLKEIIDRNSGRDFAAQIGDVFNNVEEVGKKMINDGKGQVVQLTPEEKATFDDASASVVDRWIEEAKSNGIDGAALVEKAKAAVLAHTEQ</sequence>
<keyword evidence="3" id="KW-1185">Reference proteome</keyword>
<evidence type="ECO:0000313" key="3">
    <source>
        <dbReference type="Proteomes" id="UP000027463"/>
    </source>
</evidence>
<dbReference type="Gene3D" id="3.40.190.170">
    <property type="entry name" value="Bacterial extracellular solute-binding protein, family 7"/>
    <property type="match status" value="1"/>
</dbReference>
<dbReference type="Pfam" id="PF03480">
    <property type="entry name" value="DctP"/>
    <property type="match status" value="1"/>
</dbReference>
<evidence type="ECO:0000313" key="2">
    <source>
        <dbReference type="EMBL" id="KEO53753.1"/>
    </source>
</evidence>
<accession>A0ABR4TKR7</accession>
<dbReference type="PANTHER" id="PTHR33376:SF15">
    <property type="entry name" value="BLL6794 PROTEIN"/>
    <property type="match status" value="1"/>
</dbReference>
<name>A0ABR4TKR7_9PROT</name>
<dbReference type="InterPro" id="IPR038404">
    <property type="entry name" value="TRAP_DctP_sf"/>
</dbReference>